<sequence>MFLEYKIERKNLEALNVNEYQEFPFRIAEISDAQFYVRIYRVTDASHGKICISFGARCEEEIKFSARLRIILQSSKCCMKSSNILPPFCSPGADGRIICCSMADLINLESAPNEQITLKIDGFLIYERKAPKFNAFKLPKQIVPSVFYNKYFHQNIEIFAGGNNTPILMLKRVAAAFAQSLIDAVEDDSTVNIPEFPYEIVETAVKLLNGYSSSCRTFSFENMLVLLHFACSYNIASIKDEVSSFIMKSISPANCAHIFLFSKFIKLENIRAKSVQYLKALAAESKAFSYAEILSDEDKEEIYGASNA</sequence>
<dbReference type="InterPro" id="IPR011333">
    <property type="entry name" value="SKP1/BTB/POZ_sf"/>
</dbReference>
<dbReference type="AlphaFoldDB" id="A0A914YJY9"/>
<accession>A0A914YJY9</accession>
<proteinExistence type="predicted"/>
<dbReference type="Proteomes" id="UP000887577">
    <property type="component" value="Unplaced"/>
</dbReference>
<dbReference type="WBParaSite" id="PSU_v2.g20660.t1">
    <property type="protein sequence ID" value="PSU_v2.g20660.t1"/>
    <property type="gene ID" value="PSU_v2.g20660"/>
</dbReference>
<evidence type="ECO:0000313" key="2">
    <source>
        <dbReference type="WBParaSite" id="PSU_v2.g20660.t1"/>
    </source>
</evidence>
<organism evidence="1 2">
    <name type="scientific">Panagrolaimus superbus</name>
    <dbReference type="NCBI Taxonomy" id="310955"/>
    <lineage>
        <taxon>Eukaryota</taxon>
        <taxon>Metazoa</taxon>
        <taxon>Ecdysozoa</taxon>
        <taxon>Nematoda</taxon>
        <taxon>Chromadorea</taxon>
        <taxon>Rhabditida</taxon>
        <taxon>Tylenchina</taxon>
        <taxon>Panagrolaimomorpha</taxon>
        <taxon>Panagrolaimoidea</taxon>
        <taxon>Panagrolaimidae</taxon>
        <taxon>Panagrolaimus</taxon>
    </lineage>
</organism>
<protein>
    <submittedName>
        <fullName evidence="2">BTB domain-containing protein</fullName>
    </submittedName>
</protein>
<reference evidence="2" key="1">
    <citation type="submission" date="2022-11" db="UniProtKB">
        <authorList>
            <consortium name="WormBaseParasite"/>
        </authorList>
    </citation>
    <scope>IDENTIFICATION</scope>
</reference>
<name>A0A914YJY9_9BILA</name>
<evidence type="ECO:0000313" key="1">
    <source>
        <dbReference type="Proteomes" id="UP000887577"/>
    </source>
</evidence>
<keyword evidence="1" id="KW-1185">Reference proteome</keyword>
<dbReference type="Gene3D" id="3.30.710.10">
    <property type="entry name" value="Potassium Channel Kv1.1, Chain A"/>
    <property type="match status" value="1"/>
</dbReference>